<dbReference type="Pfam" id="PF06048">
    <property type="entry name" value="DUF927"/>
    <property type="match status" value="1"/>
</dbReference>
<dbReference type="Proteomes" id="UP000588491">
    <property type="component" value="Unassembled WGS sequence"/>
</dbReference>
<feature type="compositionally biased region" description="Basic and acidic residues" evidence="1">
    <location>
        <begin position="11"/>
        <end position="25"/>
    </location>
</feature>
<organism evidence="4 5">
    <name type="scientific">Niallia alba</name>
    <dbReference type="NCBI Taxonomy" id="2729105"/>
    <lineage>
        <taxon>Bacteria</taxon>
        <taxon>Bacillati</taxon>
        <taxon>Bacillota</taxon>
        <taxon>Bacilli</taxon>
        <taxon>Bacillales</taxon>
        <taxon>Bacillaceae</taxon>
        <taxon>Niallia</taxon>
    </lineage>
</organism>
<gene>
    <name evidence="4" type="ORF">HHU08_24340</name>
</gene>
<accession>A0A7Y0KD45</accession>
<protein>
    <submittedName>
        <fullName evidence="4">DUF927 domain-containing protein</fullName>
    </submittedName>
</protein>
<dbReference type="AlphaFoldDB" id="A0A7Y0KD45"/>
<feature type="domain" description="DUF927" evidence="2">
    <location>
        <begin position="64"/>
        <end position="326"/>
    </location>
</feature>
<feature type="domain" description="Cch helix turn helix" evidence="3">
    <location>
        <begin position="470"/>
        <end position="565"/>
    </location>
</feature>
<evidence type="ECO:0000256" key="1">
    <source>
        <dbReference type="SAM" id="MobiDB-lite"/>
    </source>
</evidence>
<reference evidence="4 5" key="1">
    <citation type="submission" date="2020-04" db="EMBL/GenBank/DDBJ databases">
        <title>Bacillus sp. UniB3 isolated from commercial digestive syrup.</title>
        <authorList>
            <person name="Thorat V."/>
            <person name="Kirdat K."/>
            <person name="Tiwarekar B."/>
            <person name="Yadav A."/>
        </authorList>
    </citation>
    <scope>NUCLEOTIDE SEQUENCE [LARGE SCALE GENOMIC DNA]</scope>
    <source>
        <strain evidence="4 5">UniB3</strain>
    </source>
</reference>
<feature type="region of interest" description="Disordered" evidence="1">
    <location>
        <begin position="1"/>
        <end position="25"/>
    </location>
</feature>
<sequence length="600" mass="68695">MAIRKVRRPVKTVEKEPLPKRELEGEENKEIPMRQIQTEDVTEFPYKIEGENLMIWEANEKKYHPICKAVKINRISRNLETKDIDLEIAFWAYDRWETIAINRGELNKRDLKKLVSKGMDIIQDSQVSHVFSFLSKQEKQIKPANIHTGIGWDLVNGELVYKHFTIVGTSNQSTYAGELNIRPVGSYNDYKSLLIREAIGYAPLELAICLGISSLIIGMLNCAGVAELDTLWVHLPGRTTTGKTTAAMLYTSTAGSPSIKDKGGLVQSFNGTKNALSNSLIGNNGVPIAFDEFSMNDMSSEALSSFSYEVSQNRGRLRLSKESERKDPGSWSTTVMSTGENSIISRLNQNEGLRVRLFEFPRIQWTKNAENADRLKKGLLNNYGFIAPIIAKKMIEYGPTAILNMLNDNKEKLVKILPKNRLTSRIALKHALITTAAELFEETFEIRLSVEEIIQMLIDQEQESMTEREMAPKFYNQLRQYIIQYRKNFKIQDKPSLQYQEIWGRIETRSGKTYCYILPVIFNKIAKEFNFTDTRILLNELKTMDVLMHDKNKSQKKKLIFSKDEVQLREELTGKEGFAEKGDYTICIVYGEELFNELVS</sequence>
<comment type="caution">
    <text evidence="4">The sequence shown here is derived from an EMBL/GenBank/DDBJ whole genome shotgun (WGS) entry which is preliminary data.</text>
</comment>
<feature type="compositionally biased region" description="Basic residues" evidence="1">
    <location>
        <begin position="1"/>
        <end position="10"/>
    </location>
</feature>
<name>A0A7Y0KD45_9BACI</name>
<dbReference type="Pfam" id="PF18662">
    <property type="entry name" value="HTH_56"/>
    <property type="match status" value="1"/>
</dbReference>
<dbReference type="EMBL" id="JABBPK010000001">
    <property type="protein sequence ID" value="NMO80051.1"/>
    <property type="molecule type" value="Genomic_DNA"/>
</dbReference>
<evidence type="ECO:0000259" key="3">
    <source>
        <dbReference type="Pfam" id="PF18662"/>
    </source>
</evidence>
<evidence type="ECO:0000259" key="2">
    <source>
        <dbReference type="Pfam" id="PF06048"/>
    </source>
</evidence>
<dbReference type="InterPro" id="IPR009270">
    <property type="entry name" value="DUF927"/>
</dbReference>
<proteinExistence type="predicted"/>
<evidence type="ECO:0000313" key="5">
    <source>
        <dbReference type="Proteomes" id="UP000588491"/>
    </source>
</evidence>
<evidence type="ECO:0000313" key="4">
    <source>
        <dbReference type="EMBL" id="NMO80051.1"/>
    </source>
</evidence>
<keyword evidence="5" id="KW-1185">Reference proteome</keyword>
<dbReference type="RefSeq" id="WP_169189531.1">
    <property type="nucleotide sequence ID" value="NZ_JABBPK010000001.1"/>
</dbReference>
<dbReference type="InterPro" id="IPR040538">
    <property type="entry name" value="Cch_HTH"/>
</dbReference>